<evidence type="ECO:0000256" key="3">
    <source>
        <dbReference type="ARBA" id="ARBA00022475"/>
    </source>
</evidence>
<evidence type="ECO:0000256" key="2">
    <source>
        <dbReference type="ARBA" id="ARBA00022448"/>
    </source>
</evidence>
<dbReference type="Proteomes" id="UP000294656">
    <property type="component" value="Unassembled WGS sequence"/>
</dbReference>
<dbReference type="InterPro" id="IPR050790">
    <property type="entry name" value="ExbB/TolQ_transport"/>
</dbReference>
<feature type="transmembrane region" description="Helical" evidence="9">
    <location>
        <begin position="122"/>
        <end position="142"/>
    </location>
</feature>
<evidence type="ECO:0000256" key="9">
    <source>
        <dbReference type="SAM" id="Phobius"/>
    </source>
</evidence>
<evidence type="ECO:0000256" key="1">
    <source>
        <dbReference type="ARBA" id="ARBA00004651"/>
    </source>
</evidence>
<dbReference type="EMBL" id="SNXC01000015">
    <property type="protein sequence ID" value="TDO95829.1"/>
    <property type="molecule type" value="Genomic_DNA"/>
</dbReference>
<evidence type="ECO:0000256" key="4">
    <source>
        <dbReference type="ARBA" id="ARBA00022692"/>
    </source>
</evidence>
<dbReference type="Pfam" id="PF01618">
    <property type="entry name" value="MotA_ExbB"/>
    <property type="match status" value="1"/>
</dbReference>
<keyword evidence="3" id="KW-1003">Cell membrane</keyword>
<keyword evidence="6 9" id="KW-1133">Transmembrane helix</keyword>
<evidence type="ECO:0000256" key="5">
    <source>
        <dbReference type="ARBA" id="ARBA00022927"/>
    </source>
</evidence>
<evidence type="ECO:0000259" key="10">
    <source>
        <dbReference type="Pfam" id="PF01618"/>
    </source>
</evidence>
<comment type="caution">
    <text evidence="11">The sequence shown here is derived from an EMBL/GenBank/DDBJ whole genome shotgun (WGS) entry which is preliminary data.</text>
</comment>
<dbReference type="AlphaFoldDB" id="A0A4R6M6Y5"/>
<dbReference type="GO" id="GO:0017038">
    <property type="term" value="P:protein import"/>
    <property type="evidence" value="ECO:0007669"/>
    <property type="project" value="TreeGrafter"/>
</dbReference>
<evidence type="ECO:0000313" key="11">
    <source>
        <dbReference type="EMBL" id="TDO95829.1"/>
    </source>
</evidence>
<comment type="similarity">
    <text evidence="8">Belongs to the exbB/tolQ family.</text>
</comment>
<organism evidence="11 12">
    <name type="scientific">Marinomonas balearica</name>
    <dbReference type="NCBI Taxonomy" id="491947"/>
    <lineage>
        <taxon>Bacteria</taxon>
        <taxon>Pseudomonadati</taxon>
        <taxon>Pseudomonadota</taxon>
        <taxon>Gammaproteobacteria</taxon>
        <taxon>Oceanospirillales</taxon>
        <taxon>Oceanospirillaceae</taxon>
        <taxon>Marinomonas</taxon>
    </lineage>
</organism>
<evidence type="ECO:0000313" key="12">
    <source>
        <dbReference type="Proteomes" id="UP000294656"/>
    </source>
</evidence>
<dbReference type="PANTHER" id="PTHR30625">
    <property type="entry name" value="PROTEIN TOLQ"/>
    <property type="match status" value="1"/>
</dbReference>
<dbReference type="OrthoDB" id="4045at2"/>
<keyword evidence="4 9" id="KW-0812">Transmembrane</keyword>
<evidence type="ECO:0000256" key="8">
    <source>
        <dbReference type="RuleBase" id="RU004057"/>
    </source>
</evidence>
<evidence type="ECO:0000256" key="6">
    <source>
        <dbReference type="ARBA" id="ARBA00022989"/>
    </source>
</evidence>
<feature type="transmembrane region" description="Helical" evidence="9">
    <location>
        <begin position="162"/>
        <end position="186"/>
    </location>
</feature>
<feature type="transmembrane region" description="Helical" evidence="9">
    <location>
        <begin position="12"/>
        <end position="36"/>
    </location>
</feature>
<evidence type="ECO:0000256" key="7">
    <source>
        <dbReference type="ARBA" id="ARBA00023136"/>
    </source>
</evidence>
<keyword evidence="2 8" id="KW-0813">Transport</keyword>
<keyword evidence="12" id="KW-1185">Reference proteome</keyword>
<dbReference type="PANTHER" id="PTHR30625:SF15">
    <property type="entry name" value="BIOPOLYMER TRANSPORT PROTEIN EXBB"/>
    <property type="match status" value="1"/>
</dbReference>
<name>A0A4R6M6Y5_9GAMM</name>
<gene>
    <name evidence="11" type="ORF">DFP79_3187</name>
</gene>
<comment type="subcellular location">
    <subcellularLocation>
        <location evidence="1">Cell membrane</location>
        <topology evidence="1">Multi-pass membrane protein</topology>
    </subcellularLocation>
    <subcellularLocation>
        <location evidence="8">Membrane</location>
        <topology evidence="8">Multi-pass membrane protein</topology>
    </subcellularLocation>
</comment>
<feature type="domain" description="MotA/TolQ/ExbB proton channel" evidence="10">
    <location>
        <begin position="90"/>
        <end position="198"/>
    </location>
</feature>
<sequence length="227" mass="24661">MAPETQQKIIDFLVVGGPVVWILLGFSVVALTIVMAKLIQFAGLKAESTKSADKAIDAWRKDNIDLVIKSLHTQRPIDGVVSFAIRALKSGSMDLATIREETERLALKQLHMLRSFLRPLEVIASLSPLLGLLGTVLGMIAAFQKMEGAGSQVDPSVLSGGIWQALLTTAVGIAVAVPVMTLHAWLERKVERVAHNMNDVVTQVFTSREIKRVDSLQSSAKEVKRAA</sequence>
<proteinExistence type="inferred from homology"/>
<keyword evidence="7 9" id="KW-0472">Membrane</keyword>
<accession>A0A4R6M6Y5</accession>
<dbReference type="GO" id="GO:0005886">
    <property type="term" value="C:plasma membrane"/>
    <property type="evidence" value="ECO:0007669"/>
    <property type="project" value="UniProtKB-SubCell"/>
</dbReference>
<protein>
    <submittedName>
        <fullName evidence="11">Outer membrane transport energization protein ExbB</fullName>
    </submittedName>
</protein>
<reference evidence="11 12" key="1">
    <citation type="submission" date="2019-03" db="EMBL/GenBank/DDBJ databases">
        <title>Genomic Encyclopedia of Type Strains, Phase III (KMG-III): the genomes of soil and plant-associated and newly described type strains.</title>
        <authorList>
            <person name="Whitman W."/>
        </authorList>
    </citation>
    <scope>NUCLEOTIDE SEQUENCE [LARGE SCALE GENOMIC DNA]</scope>
    <source>
        <strain evidence="11 12">CECT 7378</strain>
    </source>
</reference>
<dbReference type="InterPro" id="IPR002898">
    <property type="entry name" value="MotA_ExbB_proton_chnl"/>
</dbReference>
<dbReference type="RefSeq" id="WP_133504896.1">
    <property type="nucleotide sequence ID" value="NZ_SNXC01000015.1"/>
</dbReference>
<keyword evidence="5 8" id="KW-0653">Protein transport</keyword>